<dbReference type="Gene3D" id="2.60.120.200">
    <property type="match status" value="1"/>
</dbReference>
<dbReference type="GO" id="GO:0005619">
    <property type="term" value="C:ascospore wall"/>
    <property type="evidence" value="ECO:0007669"/>
    <property type="project" value="EnsemblFungi"/>
</dbReference>
<reference evidence="5 6" key="1">
    <citation type="journal article" date="2011" name="Proc. Natl. Acad. Sci. U.S.A.">
        <title>Evolutionary erosion of yeast sex chromosomes by mating-type switching accidents.</title>
        <authorList>
            <person name="Gordon J.L."/>
            <person name="Armisen D."/>
            <person name="Proux-Wera E."/>
            <person name="Oheigeartaigh S.S."/>
            <person name="Byrne K.P."/>
            <person name="Wolfe K.H."/>
        </authorList>
    </citation>
    <scope>NUCLEOTIDE SEQUENCE [LARGE SCALE GENOMIC DNA]</scope>
    <source>
        <strain evidence="6">ATCC 76901 / BCRC 22586 / CBS 4309 / NBRC 1992 / NRRL Y-12630</strain>
    </source>
</reference>
<feature type="chain" id="PRO_5003411027" description="GH16 domain-containing protein" evidence="3">
    <location>
        <begin position="22"/>
        <end position="418"/>
    </location>
</feature>
<feature type="signal peptide" evidence="3">
    <location>
        <begin position="1"/>
        <end position="21"/>
    </location>
</feature>
<dbReference type="CDD" id="cd02183">
    <property type="entry name" value="GH16_fungal_CRH1_transglycosylase"/>
    <property type="match status" value="1"/>
</dbReference>
<dbReference type="PROSITE" id="PS51762">
    <property type="entry name" value="GH16_2"/>
    <property type="match status" value="1"/>
</dbReference>
<organism evidence="5 6">
    <name type="scientific">Naumovozyma castellii</name>
    <name type="common">Yeast</name>
    <name type="synonym">Saccharomyces castellii</name>
    <dbReference type="NCBI Taxonomy" id="27288"/>
    <lineage>
        <taxon>Eukaryota</taxon>
        <taxon>Fungi</taxon>
        <taxon>Dikarya</taxon>
        <taxon>Ascomycota</taxon>
        <taxon>Saccharomycotina</taxon>
        <taxon>Saccharomycetes</taxon>
        <taxon>Saccharomycetales</taxon>
        <taxon>Saccharomycetaceae</taxon>
        <taxon>Naumovozyma</taxon>
    </lineage>
</organism>
<evidence type="ECO:0000313" key="6">
    <source>
        <dbReference type="Proteomes" id="UP000001640"/>
    </source>
</evidence>
<dbReference type="FunCoup" id="G0VIQ9">
    <property type="interactions" value="755"/>
</dbReference>
<dbReference type="OMA" id="WPCCSPY"/>
<dbReference type="Proteomes" id="UP000001640">
    <property type="component" value="Chromosome 8"/>
</dbReference>
<keyword evidence="1" id="KW-0378">Hydrolase</keyword>
<dbReference type="InterPro" id="IPR000757">
    <property type="entry name" value="Beta-glucanase-like"/>
</dbReference>
<dbReference type="GO" id="GO:0030476">
    <property type="term" value="P:ascospore wall assembly"/>
    <property type="evidence" value="ECO:0007669"/>
    <property type="project" value="EnsemblFungi"/>
</dbReference>
<proteinExistence type="predicted"/>
<name>G0VIQ9_NAUCA</name>
<dbReference type="PANTHER" id="PTHR31062">
    <property type="entry name" value="XYLOGLUCAN ENDOTRANSGLUCOSYLASE/HYDROLASE PROTEIN 8-RELATED"/>
    <property type="match status" value="1"/>
</dbReference>
<dbReference type="GO" id="GO:0005975">
    <property type="term" value="P:carbohydrate metabolic process"/>
    <property type="evidence" value="ECO:0007669"/>
    <property type="project" value="InterPro"/>
</dbReference>
<keyword evidence="3" id="KW-0732">Signal</keyword>
<gene>
    <name evidence="5" type="primary">NCAS0H00750</name>
    <name evidence="5" type="ordered locus">NCAS_0H00750</name>
</gene>
<dbReference type="GeneID" id="96905065"/>
<sequence length="418" mass="47456">MVVLLKHVIPVHLLITSVVLAELYKPNTRIACSKESHCPPDWPCCSPYGDCGSGPVCLGGCNPKLSFEDTACAPLPILYSPATELRYDRSIPPSSSKDEVFQQMINEHYPQEAPSNFEKEILQNNKLHLNSRGIIHFTDYLMTDSVDKAKDMLSKYQFLYSGPINIDPQTNDIQLNMPKQSSGSLITSAKYFLYGKLHVRLRAARSIGVVTGLVLISQVGDEIDFEFLGAELNFVQTNYYSQGELIHTNMQKYHIPTNIWATYHTYSIDWNPDRILWMVEGQIIRTLFKRDTWDPVSKRFKYPETPMRLEIAIWPGGAATNPPGTISWAGGLINWDTAPDILEKGQFSVYVQHANIVPYINPKITEKQRDVGTHQGCLKMFTFAYDSKKNPLYNEDSLKWHCCIIPKMANWRSSGKNI</sequence>
<feature type="domain" description="GH16" evidence="4">
    <location>
        <begin position="87"/>
        <end position="344"/>
    </location>
</feature>
<keyword evidence="6" id="KW-1185">Reference proteome</keyword>
<dbReference type="OrthoDB" id="4781at2759"/>
<evidence type="ECO:0000259" key="4">
    <source>
        <dbReference type="PROSITE" id="PS51762"/>
    </source>
</evidence>
<evidence type="ECO:0000313" key="5">
    <source>
        <dbReference type="EMBL" id="CCC71385.1"/>
    </source>
</evidence>
<dbReference type="AlphaFoldDB" id="G0VIQ9"/>
<dbReference type="InterPro" id="IPR044791">
    <property type="entry name" value="Beta-glucanase/XTH"/>
</dbReference>
<dbReference type="RefSeq" id="XP_003677735.1">
    <property type="nucleotide sequence ID" value="XM_003677687.1"/>
</dbReference>
<dbReference type="eggNOG" id="ENOG502QVQI">
    <property type="taxonomic scope" value="Eukaryota"/>
</dbReference>
<dbReference type="KEGG" id="ncs:NCAS_0H00750"/>
<evidence type="ECO:0000256" key="2">
    <source>
        <dbReference type="ARBA" id="ARBA00023295"/>
    </source>
</evidence>
<dbReference type="InParanoid" id="G0VIQ9"/>
<dbReference type="EMBL" id="HE576759">
    <property type="protein sequence ID" value="CCC71385.1"/>
    <property type="molecule type" value="Genomic_DNA"/>
</dbReference>
<dbReference type="InterPro" id="IPR013320">
    <property type="entry name" value="ConA-like_dom_sf"/>
</dbReference>
<reference key="2">
    <citation type="submission" date="2011-08" db="EMBL/GenBank/DDBJ databases">
        <title>Genome sequence of Naumovozyma castellii.</title>
        <authorList>
            <person name="Gordon J.L."/>
            <person name="Armisen D."/>
            <person name="Proux-Wera E."/>
            <person name="OhEigeartaigh S.S."/>
            <person name="Byrne K.P."/>
            <person name="Wolfe K.H."/>
        </authorList>
    </citation>
    <scope>NUCLEOTIDE SEQUENCE</scope>
    <source>
        <strain>Type strain:CBS 4309</strain>
    </source>
</reference>
<dbReference type="GO" id="GO:0004553">
    <property type="term" value="F:hydrolase activity, hydrolyzing O-glycosyl compounds"/>
    <property type="evidence" value="ECO:0007669"/>
    <property type="project" value="InterPro"/>
</dbReference>
<protein>
    <recommendedName>
        <fullName evidence="4">GH16 domain-containing protein</fullName>
    </recommendedName>
</protein>
<dbReference type="SUPFAM" id="SSF49899">
    <property type="entry name" value="Concanavalin A-like lectins/glucanases"/>
    <property type="match status" value="1"/>
</dbReference>
<dbReference type="HOGENOM" id="CLU_039093_0_0_1"/>
<accession>G0VIQ9</accession>
<keyword evidence="2" id="KW-0326">Glycosidase</keyword>
<dbReference type="Pfam" id="PF00722">
    <property type="entry name" value="Glyco_hydro_16"/>
    <property type="match status" value="1"/>
</dbReference>
<dbReference type="STRING" id="1064592.G0VIQ9"/>
<evidence type="ECO:0000256" key="1">
    <source>
        <dbReference type="ARBA" id="ARBA00022801"/>
    </source>
</evidence>
<evidence type="ECO:0000256" key="3">
    <source>
        <dbReference type="SAM" id="SignalP"/>
    </source>
</evidence>